<accession>A0A167DW44</accession>
<gene>
    <name evidence="2" type="ORF">CI238_03593</name>
</gene>
<evidence type="ECO:0000256" key="1">
    <source>
        <dbReference type="SAM" id="MobiDB-lite"/>
    </source>
</evidence>
<keyword evidence="3" id="KW-1185">Reference proteome</keyword>
<name>A0A167DW44_COLIC</name>
<comment type="caution">
    <text evidence="2">The sequence shown here is derived from an EMBL/GenBank/DDBJ whole genome shotgun (WGS) entry which is preliminary data.</text>
</comment>
<sequence length="99" mass="10729">MSSYSGRSVYHGYCTVPAAGLVKGQSSAKPPHTHSTAESQRLLSQRRLNSYQTQPPSQDSSTYRISYQGTNVSSRTAQHQARIAAEMARISGHYNGSGP</sequence>
<dbReference type="EMBL" id="LFIW01000874">
    <property type="protein sequence ID" value="KZL84420.1"/>
    <property type="molecule type" value="Genomic_DNA"/>
</dbReference>
<dbReference type="AlphaFoldDB" id="A0A167DW44"/>
<reference evidence="2 3" key="1">
    <citation type="submission" date="2015-06" db="EMBL/GenBank/DDBJ databases">
        <title>Survival trade-offs in plant roots during colonization by closely related pathogenic and mutualistic fungi.</title>
        <authorList>
            <person name="Hacquard S."/>
            <person name="Kracher B."/>
            <person name="Hiruma K."/>
            <person name="Weinman A."/>
            <person name="Muench P."/>
            <person name="Garrido Oter R."/>
            <person name="Ver Loren van Themaat E."/>
            <person name="Dallerey J.-F."/>
            <person name="Damm U."/>
            <person name="Henrissat B."/>
            <person name="Lespinet O."/>
            <person name="Thon M."/>
            <person name="Kemen E."/>
            <person name="McHardy A.C."/>
            <person name="Schulze-Lefert P."/>
            <person name="O'Connell R.J."/>
        </authorList>
    </citation>
    <scope>NUCLEOTIDE SEQUENCE [LARGE SCALE GENOMIC DNA]</scope>
    <source>
        <strain evidence="2 3">MAFF 238704</strain>
    </source>
</reference>
<feature type="compositionally biased region" description="Polar residues" evidence="1">
    <location>
        <begin position="47"/>
        <end position="79"/>
    </location>
</feature>
<evidence type="ECO:0000313" key="2">
    <source>
        <dbReference type="EMBL" id="KZL84420.1"/>
    </source>
</evidence>
<feature type="region of interest" description="Disordered" evidence="1">
    <location>
        <begin position="47"/>
        <end position="80"/>
    </location>
</feature>
<dbReference type="Proteomes" id="UP000076584">
    <property type="component" value="Unassembled WGS sequence"/>
</dbReference>
<protein>
    <submittedName>
        <fullName evidence="2">Uncharacterized protein</fullName>
    </submittedName>
</protein>
<evidence type="ECO:0000313" key="3">
    <source>
        <dbReference type="Proteomes" id="UP000076584"/>
    </source>
</evidence>
<proteinExistence type="predicted"/>
<organism evidence="2 3">
    <name type="scientific">Colletotrichum incanum</name>
    <name type="common">Soybean anthracnose fungus</name>
    <dbReference type="NCBI Taxonomy" id="1573173"/>
    <lineage>
        <taxon>Eukaryota</taxon>
        <taxon>Fungi</taxon>
        <taxon>Dikarya</taxon>
        <taxon>Ascomycota</taxon>
        <taxon>Pezizomycotina</taxon>
        <taxon>Sordariomycetes</taxon>
        <taxon>Hypocreomycetidae</taxon>
        <taxon>Glomerellales</taxon>
        <taxon>Glomerellaceae</taxon>
        <taxon>Colletotrichum</taxon>
        <taxon>Colletotrichum spaethianum species complex</taxon>
    </lineage>
</organism>